<keyword evidence="9" id="KW-1185">Reference proteome</keyword>
<dbReference type="InterPro" id="IPR039425">
    <property type="entry name" value="RNA_pol_sigma-70-like"/>
</dbReference>
<evidence type="ECO:0000313" key="9">
    <source>
        <dbReference type="Proteomes" id="UP000267469"/>
    </source>
</evidence>
<dbReference type="PANTHER" id="PTHR43133:SF62">
    <property type="entry name" value="RNA POLYMERASE SIGMA FACTOR SIGZ"/>
    <property type="match status" value="1"/>
</dbReference>
<dbReference type="InterPro" id="IPR036388">
    <property type="entry name" value="WH-like_DNA-bd_sf"/>
</dbReference>
<dbReference type="NCBIfam" id="TIGR02937">
    <property type="entry name" value="sigma70-ECF"/>
    <property type="match status" value="1"/>
</dbReference>
<evidence type="ECO:0000259" key="7">
    <source>
        <dbReference type="Pfam" id="PF08281"/>
    </source>
</evidence>
<dbReference type="GO" id="GO:0003677">
    <property type="term" value="F:DNA binding"/>
    <property type="evidence" value="ECO:0007669"/>
    <property type="project" value="InterPro"/>
</dbReference>
<dbReference type="Pfam" id="PF04542">
    <property type="entry name" value="Sigma70_r2"/>
    <property type="match status" value="1"/>
</dbReference>
<dbReference type="InterPro" id="IPR014304">
    <property type="entry name" value="RNA_pol_sigma-Z"/>
</dbReference>
<feature type="domain" description="RNA polymerase sigma factor 70 region 4 type 2" evidence="7">
    <location>
        <begin position="96"/>
        <end position="148"/>
    </location>
</feature>
<dbReference type="PANTHER" id="PTHR43133">
    <property type="entry name" value="RNA POLYMERASE ECF-TYPE SIGMA FACTO"/>
    <property type="match status" value="1"/>
</dbReference>
<sequence length="180" mass="20722">METAEIWKRFSGEMKAYIRDRVNDPETAKDLLQEVFAKVHLRLGDLEDEAKLKSWLYAIARNAIIDYYRKSRTEVLFPEDVVSAEPETGKGMTERDCLLPLIDQLPEKYREALLLSEIQGKKQAEVAGILQISVSGAKSRIQRGRKLLQYGYMDCCDYKLNERGYLVGEHQDDCKVCNPE</sequence>
<dbReference type="RefSeq" id="WP_123216395.1">
    <property type="nucleotide sequence ID" value="NZ_RJTM01000091.1"/>
</dbReference>
<evidence type="ECO:0000256" key="5">
    <source>
        <dbReference type="NCBIfam" id="TIGR02959"/>
    </source>
</evidence>
<keyword evidence="2" id="KW-0805">Transcription regulation</keyword>
<dbReference type="NCBIfam" id="TIGR02959">
    <property type="entry name" value="SigZ"/>
    <property type="match status" value="1"/>
</dbReference>
<keyword evidence="3" id="KW-0731">Sigma factor</keyword>
<reference evidence="8 9" key="1">
    <citation type="submission" date="2018-10" db="EMBL/GenBank/DDBJ databases">
        <title>Sinomicrobium pectinilyticum sp. nov., a pectinase-producing bacterium isolated from alkaline and saline soil, and emended description of the genus Sinomicrobium.</title>
        <authorList>
            <person name="Cheng B."/>
            <person name="Li C."/>
            <person name="Lai Q."/>
            <person name="Du M."/>
            <person name="Shao Z."/>
            <person name="Xu P."/>
            <person name="Yang C."/>
        </authorList>
    </citation>
    <scope>NUCLEOTIDE SEQUENCE [LARGE SCALE GENOMIC DNA]</scope>
    <source>
        <strain evidence="8 9">5DNS001</strain>
    </source>
</reference>
<organism evidence="8 9">
    <name type="scientific">Sinomicrobium pectinilyticum</name>
    <dbReference type="NCBI Taxonomy" id="1084421"/>
    <lineage>
        <taxon>Bacteria</taxon>
        <taxon>Pseudomonadati</taxon>
        <taxon>Bacteroidota</taxon>
        <taxon>Flavobacteriia</taxon>
        <taxon>Flavobacteriales</taxon>
        <taxon>Flavobacteriaceae</taxon>
        <taxon>Sinomicrobium</taxon>
    </lineage>
</organism>
<dbReference type="GO" id="GO:0016987">
    <property type="term" value="F:sigma factor activity"/>
    <property type="evidence" value="ECO:0007669"/>
    <property type="project" value="UniProtKB-KW"/>
</dbReference>
<dbReference type="InterPro" id="IPR007627">
    <property type="entry name" value="RNA_pol_sigma70_r2"/>
</dbReference>
<dbReference type="Proteomes" id="UP000267469">
    <property type="component" value="Unassembled WGS sequence"/>
</dbReference>
<evidence type="ECO:0000256" key="4">
    <source>
        <dbReference type="ARBA" id="ARBA00023163"/>
    </source>
</evidence>
<evidence type="ECO:0000259" key="6">
    <source>
        <dbReference type="Pfam" id="PF04542"/>
    </source>
</evidence>
<evidence type="ECO:0000256" key="1">
    <source>
        <dbReference type="ARBA" id="ARBA00010641"/>
    </source>
</evidence>
<dbReference type="GO" id="GO:0006352">
    <property type="term" value="P:DNA-templated transcription initiation"/>
    <property type="evidence" value="ECO:0007669"/>
    <property type="project" value="InterPro"/>
</dbReference>
<dbReference type="CDD" id="cd06171">
    <property type="entry name" value="Sigma70_r4"/>
    <property type="match status" value="1"/>
</dbReference>
<dbReference type="SUPFAM" id="SSF88659">
    <property type="entry name" value="Sigma3 and sigma4 domains of RNA polymerase sigma factors"/>
    <property type="match status" value="1"/>
</dbReference>
<proteinExistence type="inferred from homology"/>
<accession>A0A3N0EBM1</accession>
<dbReference type="InterPro" id="IPR013249">
    <property type="entry name" value="RNA_pol_sigma70_r4_t2"/>
</dbReference>
<comment type="similarity">
    <text evidence="1">Belongs to the sigma-70 factor family. ECF subfamily.</text>
</comment>
<dbReference type="Gene3D" id="1.10.10.10">
    <property type="entry name" value="Winged helix-like DNA-binding domain superfamily/Winged helix DNA-binding domain"/>
    <property type="match status" value="1"/>
</dbReference>
<dbReference type="AlphaFoldDB" id="A0A3N0EBM1"/>
<dbReference type="InterPro" id="IPR013325">
    <property type="entry name" value="RNA_pol_sigma_r2"/>
</dbReference>
<dbReference type="Pfam" id="PF08281">
    <property type="entry name" value="Sigma70_r4_2"/>
    <property type="match status" value="1"/>
</dbReference>
<dbReference type="OrthoDB" id="9795666at2"/>
<protein>
    <recommendedName>
        <fullName evidence="5">RNA polymerase sigma factor SigZ</fullName>
    </recommendedName>
</protein>
<evidence type="ECO:0000256" key="3">
    <source>
        <dbReference type="ARBA" id="ARBA00023082"/>
    </source>
</evidence>
<dbReference type="SUPFAM" id="SSF88946">
    <property type="entry name" value="Sigma2 domain of RNA polymerase sigma factors"/>
    <property type="match status" value="1"/>
</dbReference>
<dbReference type="Gene3D" id="1.10.1740.10">
    <property type="match status" value="1"/>
</dbReference>
<evidence type="ECO:0000313" key="8">
    <source>
        <dbReference type="EMBL" id="RNL85139.1"/>
    </source>
</evidence>
<keyword evidence="4" id="KW-0804">Transcription</keyword>
<name>A0A3N0EBM1_SINP1</name>
<gene>
    <name evidence="8" type="primary">sigZ</name>
    <name evidence="8" type="ORF">ED312_12695</name>
</gene>
<dbReference type="InterPro" id="IPR014284">
    <property type="entry name" value="RNA_pol_sigma-70_dom"/>
</dbReference>
<feature type="domain" description="RNA polymerase sigma-70 region 2" evidence="6">
    <location>
        <begin position="8"/>
        <end position="72"/>
    </location>
</feature>
<evidence type="ECO:0000256" key="2">
    <source>
        <dbReference type="ARBA" id="ARBA00023015"/>
    </source>
</evidence>
<comment type="caution">
    <text evidence="8">The sequence shown here is derived from an EMBL/GenBank/DDBJ whole genome shotgun (WGS) entry which is preliminary data.</text>
</comment>
<dbReference type="EMBL" id="RJTM01000091">
    <property type="protein sequence ID" value="RNL85139.1"/>
    <property type="molecule type" value="Genomic_DNA"/>
</dbReference>
<dbReference type="InterPro" id="IPR013324">
    <property type="entry name" value="RNA_pol_sigma_r3/r4-like"/>
</dbReference>